<evidence type="ECO:0000256" key="6">
    <source>
        <dbReference type="ARBA" id="ARBA00022692"/>
    </source>
</evidence>
<feature type="transmembrane region" description="Helical" evidence="10">
    <location>
        <begin position="319"/>
        <end position="338"/>
    </location>
</feature>
<dbReference type="PATRIC" id="fig|1227481.4.peg.1986"/>
<evidence type="ECO:0000256" key="1">
    <source>
        <dbReference type="ARBA" id="ARBA00004141"/>
    </source>
</evidence>
<dbReference type="EMBL" id="AOJO01000045">
    <property type="protein sequence ID" value="ELZ55066.1"/>
    <property type="molecule type" value="Genomic_DNA"/>
</dbReference>
<keyword evidence="6 10" id="KW-0812">Transmembrane</keyword>
<keyword evidence="4" id="KW-0328">Glycosyltransferase</keyword>
<keyword evidence="5" id="KW-0808">Transferase</keyword>
<accession>M0F4Y7</accession>
<dbReference type="Pfam" id="PF13506">
    <property type="entry name" value="Glyco_transf_21"/>
    <property type="match status" value="1"/>
</dbReference>
<feature type="compositionally biased region" description="Low complexity" evidence="9">
    <location>
        <begin position="17"/>
        <end position="29"/>
    </location>
</feature>
<dbReference type="OrthoDB" id="27596at2157"/>
<dbReference type="InterPro" id="IPR025993">
    <property type="entry name" value="Ceramide_glucosylTrfase"/>
</dbReference>
<feature type="region of interest" description="Disordered" evidence="9">
    <location>
        <begin position="1"/>
        <end position="29"/>
    </location>
</feature>
<reference evidence="11 12" key="1">
    <citation type="journal article" date="2014" name="PLoS Genet.">
        <title>Phylogenetically driven sequencing of extremely halophilic archaea reveals strategies for static and dynamic osmo-response.</title>
        <authorList>
            <person name="Becker E.A."/>
            <person name="Seitzer P.M."/>
            <person name="Tritt A."/>
            <person name="Larsen D."/>
            <person name="Krusor M."/>
            <person name="Yao A.I."/>
            <person name="Wu D."/>
            <person name="Madern D."/>
            <person name="Eisen J.A."/>
            <person name="Darling A.E."/>
            <person name="Facciotti M.T."/>
        </authorList>
    </citation>
    <scope>NUCLEOTIDE SEQUENCE [LARGE SCALE GENOMIC DNA]</scope>
    <source>
        <strain evidence="11 12">ATCC 700873</strain>
    </source>
</reference>
<dbReference type="STRING" id="1227481.C467_10081"/>
<sequence>MFSAGERSDVTASEPDSAAARSAHSAATRSAPISVLLPTVRWTDACDEVADQLRGPEAFDGDAGSDGDPVDGNVDAADELLVVCDSPDDPVADRRGDLPPRVRIVIAGEPAGCSGKANAIAAGTEAAANDRFLWTDDDFHHPPDWLATLDADCERRGPTTEAPVFVGRDPLARLFEPAYVIGGTLAVAASGAVPGAPAIAWGGAVVFDRGDLRDGEVALLRDLRRTVSDDGTLSDHLDVRAVDRTRRVPAGGSLRGSLERFVRFLTITRYHAPAATAFNVLLGVALATLCLLAPVGGVALVTAFAGLAYARFGVRRATFLLAAPGALIAPPLMAYALARRTFVWGGRRYRWRSMFDVAVEPV</sequence>
<comment type="pathway">
    <text evidence="3">Sphingolipid metabolism.</text>
</comment>
<dbReference type="PANTHER" id="PTHR12726:SF0">
    <property type="entry name" value="CERAMIDE GLUCOSYLTRANSFERASE"/>
    <property type="match status" value="1"/>
</dbReference>
<keyword evidence="12" id="KW-1185">Reference proteome</keyword>
<dbReference type="GO" id="GO:0016020">
    <property type="term" value="C:membrane"/>
    <property type="evidence" value="ECO:0007669"/>
    <property type="project" value="UniProtKB-SubCell"/>
</dbReference>
<dbReference type="GO" id="GO:0006679">
    <property type="term" value="P:glucosylceramide biosynthetic process"/>
    <property type="evidence" value="ECO:0007669"/>
    <property type="project" value="TreeGrafter"/>
</dbReference>
<feature type="transmembrane region" description="Helical" evidence="10">
    <location>
        <begin position="280"/>
        <end position="307"/>
    </location>
</feature>
<evidence type="ECO:0000256" key="4">
    <source>
        <dbReference type="ARBA" id="ARBA00022676"/>
    </source>
</evidence>
<evidence type="ECO:0000256" key="10">
    <source>
        <dbReference type="SAM" id="Phobius"/>
    </source>
</evidence>
<name>M0F4Y7_9EURY</name>
<evidence type="ECO:0000256" key="8">
    <source>
        <dbReference type="ARBA" id="ARBA00023136"/>
    </source>
</evidence>
<evidence type="ECO:0000313" key="12">
    <source>
        <dbReference type="Proteomes" id="UP000011689"/>
    </source>
</evidence>
<dbReference type="AlphaFoldDB" id="M0F4Y7"/>
<evidence type="ECO:0000256" key="5">
    <source>
        <dbReference type="ARBA" id="ARBA00022679"/>
    </source>
</evidence>
<evidence type="ECO:0000256" key="7">
    <source>
        <dbReference type="ARBA" id="ARBA00022989"/>
    </source>
</evidence>
<dbReference type="Proteomes" id="UP000011689">
    <property type="component" value="Unassembled WGS sequence"/>
</dbReference>
<protein>
    <recommendedName>
        <fullName evidence="13">Glycosyl transferase</fullName>
    </recommendedName>
</protein>
<dbReference type="PANTHER" id="PTHR12726">
    <property type="entry name" value="CERAMIDE GLUCOSYLTRANSFERASE"/>
    <property type="match status" value="1"/>
</dbReference>
<dbReference type="SUPFAM" id="SSF53448">
    <property type="entry name" value="Nucleotide-diphospho-sugar transferases"/>
    <property type="match status" value="1"/>
</dbReference>
<keyword evidence="7 10" id="KW-1133">Transmembrane helix</keyword>
<comment type="subcellular location">
    <subcellularLocation>
        <location evidence="1">Membrane</location>
        <topology evidence="1">Multi-pass membrane protein</topology>
    </subcellularLocation>
</comment>
<proteinExistence type="predicted"/>
<evidence type="ECO:0008006" key="13">
    <source>
        <dbReference type="Google" id="ProtNLM"/>
    </source>
</evidence>
<evidence type="ECO:0000256" key="3">
    <source>
        <dbReference type="ARBA" id="ARBA00004991"/>
    </source>
</evidence>
<evidence type="ECO:0000313" key="11">
    <source>
        <dbReference type="EMBL" id="ELZ55066.1"/>
    </source>
</evidence>
<comment type="caution">
    <text evidence="11">The sequence shown here is derived from an EMBL/GenBank/DDBJ whole genome shotgun (WGS) entry which is preliminary data.</text>
</comment>
<organism evidence="11 12">
    <name type="scientific">Halorubrum hochstenium ATCC 700873</name>
    <dbReference type="NCBI Taxonomy" id="1227481"/>
    <lineage>
        <taxon>Archaea</taxon>
        <taxon>Methanobacteriati</taxon>
        <taxon>Methanobacteriota</taxon>
        <taxon>Stenosarchaea group</taxon>
        <taxon>Halobacteria</taxon>
        <taxon>Halobacteriales</taxon>
        <taxon>Haloferacaceae</taxon>
        <taxon>Halorubrum</taxon>
    </lineage>
</organism>
<gene>
    <name evidence="11" type="ORF">C467_10081</name>
</gene>
<dbReference type="InterPro" id="IPR029044">
    <property type="entry name" value="Nucleotide-diphossugar_trans"/>
</dbReference>
<dbReference type="GO" id="GO:0008120">
    <property type="term" value="F:ceramide glucosyltransferase activity"/>
    <property type="evidence" value="ECO:0007669"/>
    <property type="project" value="TreeGrafter"/>
</dbReference>
<dbReference type="CDD" id="cd00761">
    <property type="entry name" value="Glyco_tranf_GTA_type"/>
    <property type="match status" value="1"/>
</dbReference>
<keyword evidence="8 10" id="KW-0472">Membrane</keyword>
<evidence type="ECO:0000256" key="9">
    <source>
        <dbReference type="SAM" id="MobiDB-lite"/>
    </source>
</evidence>
<evidence type="ECO:0000256" key="2">
    <source>
        <dbReference type="ARBA" id="ARBA00004760"/>
    </source>
</evidence>
<comment type="pathway">
    <text evidence="2">Lipid metabolism; sphingolipid metabolism.</text>
</comment>